<evidence type="ECO:0000313" key="2">
    <source>
        <dbReference type="Proteomes" id="UP000585474"/>
    </source>
</evidence>
<sequence length="101" mass="10853">MNNWFQSKLKIMFAIVNCAAKLQINLHNRNESGVCDMAVVASMVVMSCCGVMAKRVVGGGIGKWLPKAVARDCDWKMVVAGSGLVDVIGQTKLVNDKGILV</sequence>
<reference evidence="1 2" key="1">
    <citation type="submission" date="2019-07" db="EMBL/GenBank/DDBJ databases">
        <title>De Novo Assembly of kiwifruit Actinidia rufa.</title>
        <authorList>
            <person name="Sugita-Konishi S."/>
            <person name="Sato K."/>
            <person name="Mori E."/>
            <person name="Abe Y."/>
            <person name="Kisaki G."/>
            <person name="Hamano K."/>
            <person name="Suezawa K."/>
            <person name="Otani M."/>
            <person name="Fukuda T."/>
            <person name="Manabe T."/>
            <person name="Gomi K."/>
            <person name="Tabuchi M."/>
            <person name="Akimitsu K."/>
            <person name="Kataoka I."/>
        </authorList>
    </citation>
    <scope>NUCLEOTIDE SEQUENCE [LARGE SCALE GENOMIC DNA]</scope>
    <source>
        <strain evidence="2">cv. Fuchu</strain>
    </source>
</reference>
<protein>
    <submittedName>
        <fullName evidence="1">Uncharacterized protein</fullName>
    </submittedName>
</protein>
<name>A0A7J0G714_9ERIC</name>
<keyword evidence="2" id="KW-1185">Reference proteome</keyword>
<gene>
    <name evidence="1" type="ORF">Acr_18g0006820</name>
</gene>
<dbReference type="EMBL" id="BJWL01000018">
    <property type="protein sequence ID" value="GFZ06512.1"/>
    <property type="molecule type" value="Genomic_DNA"/>
</dbReference>
<dbReference type="AlphaFoldDB" id="A0A7J0G714"/>
<comment type="caution">
    <text evidence="1">The sequence shown here is derived from an EMBL/GenBank/DDBJ whole genome shotgun (WGS) entry which is preliminary data.</text>
</comment>
<accession>A0A7J0G714</accession>
<proteinExistence type="predicted"/>
<organism evidence="1 2">
    <name type="scientific">Actinidia rufa</name>
    <dbReference type="NCBI Taxonomy" id="165716"/>
    <lineage>
        <taxon>Eukaryota</taxon>
        <taxon>Viridiplantae</taxon>
        <taxon>Streptophyta</taxon>
        <taxon>Embryophyta</taxon>
        <taxon>Tracheophyta</taxon>
        <taxon>Spermatophyta</taxon>
        <taxon>Magnoliopsida</taxon>
        <taxon>eudicotyledons</taxon>
        <taxon>Gunneridae</taxon>
        <taxon>Pentapetalae</taxon>
        <taxon>asterids</taxon>
        <taxon>Ericales</taxon>
        <taxon>Actinidiaceae</taxon>
        <taxon>Actinidia</taxon>
    </lineage>
</organism>
<dbReference type="Proteomes" id="UP000585474">
    <property type="component" value="Unassembled WGS sequence"/>
</dbReference>
<evidence type="ECO:0000313" key="1">
    <source>
        <dbReference type="EMBL" id="GFZ06512.1"/>
    </source>
</evidence>